<comment type="caution">
    <text evidence="1">The sequence shown here is derived from an EMBL/GenBank/DDBJ whole genome shotgun (WGS) entry which is preliminary data.</text>
</comment>
<dbReference type="Proteomes" id="UP001208017">
    <property type="component" value="Unassembled WGS sequence"/>
</dbReference>
<dbReference type="InterPro" id="IPR014917">
    <property type="entry name" value="DUF1800"/>
</dbReference>
<evidence type="ECO:0000313" key="2">
    <source>
        <dbReference type="Proteomes" id="UP001208017"/>
    </source>
</evidence>
<evidence type="ECO:0000313" key="1">
    <source>
        <dbReference type="EMBL" id="MCX7572142.1"/>
    </source>
</evidence>
<organism evidence="1 2">
    <name type="scientific">Tumebacillus lacus</name>
    <dbReference type="NCBI Taxonomy" id="2995335"/>
    <lineage>
        <taxon>Bacteria</taxon>
        <taxon>Bacillati</taxon>
        <taxon>Bacillota</taxon>
        <taxon>Bacilli</taxon>
        <taxon>Bacillales</taxon>
        <taxon>Alicyclobacillaceae</taxon>
        <taxon>Tumebacillus</taxon>
    </lineage>
</organism>
<gene>
    <name evidence="1" type="ORF">OS242_19650</name>
</gene>
<dbReference type="RefSeq" id="WP_267153392.1">
    <property type="nucleotide sequence ID" value="NZ_JAPMLT010000016.1"/>
</dbReference>
<keyword evidence="2" id="KW-1185">Reference proteome</keyword>
<reference evidence="1 2" key="1">
    <citation type="submission" date="2022-11" db="EMBL/GenBank/DDBJ databases">
        <title>Study of microbial diversity in lake waters.</title>
        <authorList>
            <person name="Zhang J."/>
        </authorList>
    </citation>
    <scope>NUCLEOTIDE SEQUENCE [LARGE SCALE GENOMIC DNA]</scope>
    <source>
        <strain evidence="1 2">DT12</strain>
    </source>
</reference>
<accession>A0ABT3X827</accession>
<sequence length="427" mass="48388">MLLHKDRVAHLLRRTGFTASKAQVDALLPSTIPQIVDSLLNAAVVTPTPPVIENEDQYYNVRRRALPKWWLKFMATVSKPIQEKMVLFWHGHLTSAVHKVYIPEYMQKQNTLFRKHAMGKFRTLAFDISLDPAMMVWLDNNYNYKLSPNENYAREFMELFTLGLGNYTEKDVKEVARAFTGWSIDTTTLTAVHNLATYDGGQRTIFGQTASFNMFDTVNLIVRQPACAPFITTKLWEYFAYKNPPASVIQSLASTFASSDYDVKTLLRAMFVHEEFYADRAYRVLIKSPAEYFLWLHSTFPNAPWPSENGVIDTMISMGQLPFDPPHVAGWADGPAWLNSGLMFARYNYAESFVRTLTSTDLPQLTLTLPSAAVQPMMERLGLTDLSSTTSKQISDYLAAQDASTPPEQVIRGTLHLLLICPEAQTK</sequence>
<name>A0ABT3X827_9BACL</name>
<dbReference type="Pfam" id="PF08811">
    <property type="entry name" value="DUF1800"/>
    <property type="match status" value="1"/>
</dbReference>
<protein>
    <submittedName>
        <fullName evidence="1">DUF1800 domain-containing protein</fullName>
    </submittedName>
</protein>
<proteinExistence type="predicted"/>
<dbReference type="EMBL" id="JAPMLT010000016">
    <property type="protein sequence ID" value="MCX7572142.1"/>
    <property type="molecule type" value="Genomic_DNA"/>
</dbReference>